<evidence type="ECO:0000256" key="1">
    <source>
        <dbReference type="ARBA" id="ARBA00004141"/>
    </source>
</evidence>
<dbReference type="InterPro" id="IPR001898">
    <property type="entry name" value="SLC13A/DASS"/>
</dbReference>
<feature type="transmembrane region" description="Helical" evidence="6">
    <location>
        <begin position="364"/>
        <end position="394"/>
    </location>
</feature>
<feature type="transmembrane region" description="Helical" evidence="6">
    <location>
        <begin position="271"/>
        <end position="290"/>
    </location>
</feature>
<feature type="transmembrane region" description="Helical" evidence="6">
    <location>
        <begin position="444"/>
        <end position="466"/>
    </location>
</feature>
<keyword evidence="8" id="KW-1185">Reference proteome</keyword>
<comment type="subcellular location">
    <subcellularLocation>
        <location evidence="1">Membrane</location>
        <topology evidence="1">Multi-pass membrane protein</topology>
    </subcellularLocation>
</comment>
<feature type="transmembrane region" description="Helical" evidence="6">
    <location>
        <begin position="218"/>
        <end position="242"/>
    </location>
</feature>
<feature type="transmembrane region" description="Helical" evidence="6">
    <location>
        <begin position="325"/>
        <end position="344"/>
    </location>
</feature>
<keyword evidence="5 6" id="KW-0472">Membrane</keyword>
<feature type="transmembrane region" description="Helical" evidence="6">
    <location>
        <begin position="176"/>
        <end position="198"/>
    </location>
</feature>
<feature type="transmembrane region" description="Helical" evidence="6">
    <location>
        <begin position="7"/>
        <end position="23"/>
    </location>
</feature>
<keyword evidence="3 6" id="KW-0812">Transmembrane</keyword>
<gene>
    <name evidence="7" type="primary">ttdT</name>
    <name evidence="7" type="ORF">EHSB41UT_02321</name>
</gene>
<feature type="transmembrane region" description="Helical" evidence="6">
    <location>
        <begin position="406"/>
        <end position="424"/>
    </location>
</feature>
<dbReference type="OrthoDB" id="3170849at2"/>
<dbReference type="GO" id="GO:0016020">
    <property type="term" value="C:membrane"/>
    <property type="evidence" value="ECO:0007669"/>
    <property type="project" value="UniProtKB-SubCell"/>
</dbReference>
<name>A0A1X7AJR9_9GAMM</name>
<evidence type="ECO:0000313" key="7">
    <source>
        <dbReference type="EMBL" id="SMA47124.1"/>
    </source>
</evidence>
<accession>A0A1X7AJR9</accession>
<evidence type="ECO:0000256" key="3">
    <source>
        <dbReference type="ARBA" id="ARBA00022692"/>
    </source>
</evidence>
<proteinExistence type="inferred from homology"/>
<feature type="transmembrane region" description="Helical" evidence="6">
    <location>
        <begin position="75"/>
        <end position="99"/>
    </location>
</feature>
<evidence type="ECO:0000313" key="8">
    <source>
        <dbReference type="Proteomes" id="UP000196573"/>
    </source>
</evidence>
<dbReference type="EMBL" id="FWPT01000005">
    <property type="protein sequence ID" value="SMA47124.1"/>
    <property type="molecule type" value="Genomic_DNA"/>
</dbReference>
<dbReference type="InterPro" id="IPR030676">
    <property type="entry name" value="CitT-rel"/>
</dbReference>
<evidence type="ECO:0000256" key="6">
    <source>
        <dbReference type="SAM" id="Phobius"/>
    </source>
</evidence>
<evidence type="ECO:0000256" key="4">
    <source>
        <dbReference type="ARBA" id="ARBA00022989"/>
    </source>
</evidence>
<dbReference type="PANTHER" id="PTHR42826">
    <property type="entry name" value="DICARBOXYLATE TRANSPORTER 2.1, CHLOROPLASTIC"/>
    <property type="match status" value="1"/>
</dbReference>
<keyword evidence="4 6" id="KW-1133">Transmembrane helix</keyword>
<feature type="transmembrane region" description="Helical" evidence="6">
    <location>
        <begin position="29"/>
        <end position="46"/>
    </location>
</feature>
<dbReference type="GO" id="GO:0022857">
    <property type="term" value="F:transmembrane transporter activity"/>
    <property type="evidence" value="ECO:0007669"/>
    <property type="project" value="InterPro"/>
</dbReference>
<dbReference type="AlphaFoldDB" id="A0A1X7AJR9"/>
<feature type="transmembrane region" description="Helical" evidence="6">
    <location>
        <begin position="53"/>
        <end position="69"/>
    </location>
</feature>
<sequence>MGKTAKYLTPVAVAVILALLPTPEGLTTTAHYFFALFLGVIVGLIVEPIPPALIGLIGVSIAASLGLVAESPKESAVWALSGFSNTVIWLIFTAFMFALGYKKSGLGKRIALMLIQRLGKTPLGLGYAIALADGVLSPFMPSNTARSAGTLYPVAINIPQMFNSLPDHEPRKIGSYIAWVAMASTTVTSSLFVTAMAPNLLAISLVEKGTGLVITWQSWFYTMALVMIPLLLLVPLLTYIIYPPTQKSSPDAPDWARKELAKMSGVTRNEWLMLGLGLLALVLWIFGQAIGIDSTVAALLVLCLLVLSGVVTWDDIIGNTAAFNVLIWFATLVAMATGLRKVGFLDWSADLAAQALTNLAPMHVALTLLVLFFVFHYFFASVTAHIVALLPLFLEVANSLLPVSMVHALAYLLVGTMGVMGIITPYATGPSPVWYGSGYISQSAWWGLGAIFGGIYLGGLVILGLFTL</sequence>
<organism evidence="7 8">
    <name type="scientific">Parendozoicomonas haliclonae</name>
    <dbReference type="NCBI Taxonomy" id="1960125"/>
    <lineage>
        <taxon>Bacteria</taxon>
        <taxon>Pseudomonadati</taxon>
        <taxon>Pseudomonadota</taxon>
        <taxon>Gammaproteobacteria</taxon>
        <taxon>Oceanospirillales</taxon>
        <taxon>Endozoicomonadaceae</taxon>
        <taxon>Parendozoicomonas</taxon>
    </lineage>
</organism>
<reference evidence="7 8" key="1">
    <citation type="submission" date="2017-03" db="EMBL/GenBank/DDBJ databases">
        <authorList>
            <person name="Afonso C.L."/>
            <person name="Miller P.J."/>
            <person name="Scott M.A."/>
            <person name="Spackman E."/>
            <person name="Goraichik I."/>
            <person name="Dimitrov K.M."/>
            <person name="Suarez D.L."/>
            <person name="Swayne D.E."/>
        </authorList>
    </citation>
    <scope>NUCLEOTIDE SEQUENCE [LARGE SCALE GENOMIC DNA]</scope>
    <source>
        <strain evidence="7">SB41UT1</strain>
    </source>
</reference>
<dbReference type="Pfam" id="PF00939">
    <property type="entry name" value="Na_sulph_symp"/>
    <property type="match status" value="1"/>
</dbReference>
<comment type="similarity">
    <text evidence="2">Belongs to the SLC13A/DASS transporter (TC 2.A.47) family. DIT1 subfamily.</text>
</comment>
<feature type="transmembrane region" description="Helical" evidence="6">
    <location>
        <begin position="296"/>
        <end position="313"/>
    </location>
</feature>
<evidence type="ECO:0000256" key="2">
    <source>
        <dbReference type="ARBA" id="ARBA00007349"/>
    </source>
</evidence>
<dbReference type="Proteomes" id="UP000196573">
    <property type="component" value="Unassembled WGS sequence"/>
</dbReference>
<protein>
    <submittedName>
        <fullName evidence="7">L-tartrate/succinate antiporter</fullName>
    </submittedName>
</protein>
<dbReference type="PIRSF" id="PIRSF002457">
    <property type="entry name" value="DASS"/>
    <property type="match status" value="1"/>
</dbReference>
<evidence type="ECO:0000256" key="5">
    <source>
        <dbReference type="ARBA" id="ARBA00023136"/>
    </source>
</evidence>
<dbReference type="NCBIfam" id="TIGR00785">
    <property type="entry name" value="dass"/>
    <property type="match status" value="1"/>
</dbReference>
<dbReference type="RefSeq" id="WP_087110024.1">
    <property type="nucleotide sequence ID" value="NZ_CBCSCN010000003.1"/>
</dbReference>